<protein>
    <submittedName>
        <fullName evidence="1">Succinate-semialdehyde dehydrogenase</fullName>
    </submittedName>
</protein>
<proteinExistence type="predicted"/>
<dbReference type="Proteomes" id="UP000308600">
    <property type="component" value="Unassembled WGS sequence"/>
</dbReference>
<name>A0ACD3BCD2_9AGAR</name>
<dbReference type="EMBL" id="ML208262">
    <property type="protein sequence ID" value="TFK75669.1"/>
    <property type="molecule type" value="Genomic_DNA"/>
</dbReference>
<keyword evidence="2" id="KW-1185">Reference proteome</keyword>
<sequence length="537" mass="56892">MLARRVITKLQLGSTASLPSRHLSTRASNILAALDIPTSGELPGVYDGQWKGSGDILTSTCPTTGEVLARVQSASPQEQRDAISKTREAYKVLRNVPAPRRGEILRQVREGLAAKRDALGALVSLEMGKIKTEGVGEVQEFVDICDYGVGLSRMMNGRVVASERPGHTILEVANPLGVVAVLSAFNFPVAVYGWNLALSFAAGNATVWKPSPTTSLCSIAVTKIVSKVLETNGIPGAAASLVTGGKDVGAGIVESRDVELVSFTGSERVGRDVSQEVMSRFGKVILELGGNNASIVMPDADLSLAIPAVFFGAVGTAGQRCTSTRRLYLHRKIASEVLDRLQNLYRSVVPGDPLVDATLLGPLHSAGGLKVFADAVKELQSSNADVLTGGRRYEEAPFNAGNFVQPTLAIPRSVDPKSSIWSTETFAPILNVAIFDELEQAIEWNNSVPQGLSSSLWTRDMRNLGKWIGPNGSDAGIVNVNVGTSGAEIGAAFGGNKSTGWGRESGGDAWKQYVRWSACTINFSDEAPLAQGVNFSV</sequence>
<evidence type="ECO:0000313" key="1">
    <source>
        <dbReference type="EMBL" id="TFK75669.1"/>
    </source>
</evidence>
<gene>
    <name evidence="1" type="ORF">BDN72DRAFT_449744</name>
</gene>
<organism evidence="1 2">
    <name type="scientific">Pluteus cervinus</name>
    <dbReference type="NCBI Taxonomy" id="181527"/>
    <lineage>
        <taxon>Eukaryota</taxon>
        <taxon>Fungi</taxon>
        <taxon>Dikarya</taxon>
        <taxon>Basidiomycota</taxon>
        <taxon>Agaricomycotina</taxon>
        <taxon>Agaricomycetes</taxon>
        <taxon>Agaricomycetidae</taxon>
        <taxon>Agaricales</taxon>
        <taxon>Pluteineae</taxon>
        <taxon>Pluteaceae</taxon>
        <taxon>Pluteus</taxon>
    </lineage>
</organism>
<evidence type="ECO:0000313" key="2">
    <source>
        <dbReference type="Proteomes" id="UP000308600"/>
    </source>
</evidence>
<accession>A0ACD3BCD2</accession>
<reference evidence="1 2" key="1">
    <citation type="journal article" date="2019" name="Nat. Ecol. Evol.">
        <title>Megaphylogeny resolves global patterns of mushroom evolution.</title>
        <authorList>
            <person name="Varga T."/>
            <person name="Krizsan K."/>
            <person name="Foldi C."/>
            <person name="Dima B."/>
            <person name="Sanchez-Garcia M."/>
            <person name="Sanchez-Ramirez S."/>
            <person name="Szollosi G.J."/>
            <person name="Szarkandi J.G."/>
            <person name="Papp V."/>
            <person name="Albert L."/>
            <person name="Andreopoulos W."/>
            <person name="Angelini C."/>
            <person name="Antonin V."/>
            <person name="Barry K.W."/>
            <person name="Bougher N.L."/>
            <person name="Buchanan P."/>
            <person name="Buyck B."/>
            <person name="Bense V."/>
            <person name="Catcheside P."/>
            <person name="Chovatia M."/>
            <person name="Cooper J."/>
            <person name="Damon W."/>
            <person name="Desjardin D."/>
            <person name="Finy P."/>
            <person name="Geml J."/>
            <person name="Haridas S."/>
            <person name="Hughes K."/>
            <person name="Justo A."/>
            <person name="Karasinski D."/>
            <person name="Kautmanova I."/>
            <person name="Kiss B."/>
            <person name="Kocsube S."/>
            <person name="Kotiranta H."/>
            <person name="LaButti K.M."/>
            <person name="Lechner B.E."/>
            <person name="Liimatainen K."/>
            <person name="Lipzen A."/>
            <person name="Lukacs Z."/>
            <person name="Mihaltcheva S."/>
            <person name="Morgado L.N."/>
            <person name="Niskanen T."/>
            <person name="Noordeloos M.E."/>
            <person name="Ohm R.A."/>
            <person name="Ortiz-Santana B."/>
            <person name="Ovrebo C."/>
            <person name="Racz N."/>
            <person name="Riley R."/>
            <person name="Savchenko A."/>
            <person name="Shiryaev A."/>
            <person name="Soop K."/>
            <person name="Spirin V."/>
            <person name="Szebenyi C."/>
            <person name="Tomsovsky M."/>
            <person name="Tulloss R.E."/>
            <person name="Uehling J."/>
            <person name="Grigoriev I.V."/>
            <person name="Vagvolgyi C."/>
            <person name="Papp T."/>
            <person name="Martin F.M."/>
            <person name="Miettinen O."/>
            <person name="Hibbett D.S."/>
            <person name="Nagy L.G."/>
        </authorList>
    </citation>
    <scope>NUCLEOTIDE SEQUENCE [LARGE SCALE GENOMIC DNA]</scope>
    <source>
        <strain evidence="1 2">NL-1719</strain>
    </source>
</reference>